<keyword evidence="10" id="KW-0243">Dynein</keyword>
<reference evidence="16 17" key="1">
    <citation type="submission" date="2017-12" db="EMBL/GenBank/DDBJ databases">
        <title>Hemimetabolous genomes reveal molecular basis of termite eusociality.</title>
        <authorList>
            <person name="Harrison M.C."/>
            <person name="Jongepier E."/>
            <person name="Robertson H.M."/>
            <person name="Arning N."/>
            <person name="Bitard-Feildel T."/>
            <person name="Chao H."/>
            <person name="Childers C.P."/>
            <person name="Dinh H."/>
            <person name="Doddapaneni H."/>
            <person name="Dugan S."/>
            <person name="Gowin J."/>
            <person name="Greiner C."/>
            <person name="Han Y."/>
            <person name="Hu H."/>
            <person name="Hughes D.S.T."/>
            <person name="Huylmans A.-K."/>
            <person name="Kemena C."/>
            <person name="Kremer L.P.M."/>
            <person name="Lee S.L."/>
            <person name="Lopez-Ezquerra A."/>
            <person name="Mallet L."/>
            <person name="Monroy-Kuhn J.M."/>
            <person name="Moser A."/>
            <person name="Murali S.C."/>
            <person name="Muzny D.M."/>
            <person name="Otani S."/>
            <person name="Piulachs M.-D."/>
            <person name="Poelchau M."/>
            <person name="Qu J."/>
            <person name="Schaub F."/>
            <person name="Wada-Katsumata A."/>
            <person name="Worley K.C."/>
            <person name="Xie Q."/>
            <person name="Ylla G."/>
            <person name="Poulsen M."/>
            <person name="Gibbs R.A."/>
            <person name="Schal C."/>
            <person name="Richards S."/>
            <person name="Belles X."/>
            <person name="Korb J."/>
            <person name="Bornberg-Bauer E."/>
        </authorList>
    </citation>
    <scope>NUCLEOTIDE SEQUENCE [LARGE SCALE GENOMIC DNA]</scope>
    <source>
        <tissue evidence="16">Whole body</tissue>
    </source>
</reference>
<evidence type="ECO:0000256" key="11">
    <source>
        <dbReference type="ARBA" id="ARBA00023069"/>
    </source>
</evidence>
<dbReference type="PANTHER" id="PTHR13236">
    <property type="entry name" value="DYNEIN 2 LIGHT INTERMEDIATE CHAIN, ISOFORM 2"/>
    <property type="match status" value="1"/>
</dbReference>
<accession>A0A2J7PKF0</accession>
<feature type="region of interest" description="Disordered" evidence="15">
    <location>
        <begin position="301"/>
        <end position="321"/>
    </location>
</feature>
<dbReference type="GO" id="GO:0035735">
    <property type="term" value="P:intraciliary transport involved in cilium assembly"/>
    <property type="evidence" value="ECO:0007669"/>
    <property type="project" value="InterPro"/>
</dbReference>
<evidence type="ECO:0000256" key="12">
    <source>
        <dbReference type="ARBA" id="ARBA00023175"/>
    </source>
</evidence>
<dbReference type="Pfam" id="PF05783">
    <property type="entry name" value="DLIC"/>
    <property type="match status" value="1"/>
</dbReference>
<dbReference type="GO" id="GO:0005813">
    <property type="term" value="C:centrosome"/>
    <property type="evidence" value="ECO:0007669"/>
    <property type="project" value="UniProtKB-SubCell"/>
</dbReference>
<evidence type="ECO:0000256" key="14">
    <source>
        <dbReference type="ARBA" id="ARBA00023273"/>
    </source>
</evidence>
<evidence type="ECO:0000256" key="7">
    <source>
        <dbReference type="ARBA" id="ARBA00022490"/>
    </source>
</evidence>
<dbReference type="STRING" id="105785.A0A2J7PKF0"/>
<dbReference type="GO" id="GO:0005874">
    <property type="term" value="C:microtubule"/>
    <property type="evidence" value="ECO:0007669"/>
    <property type="project" value="UniProtKB-KW"/>
</dbReference>
<evidence type="ECO:0000256" key="5">
    <source>
        <dbReference type="ARBA" id="ARBA00018863"/>
    </source>
</evidence>
<dbReference type="OrthoDB" id="10263060at2759"/>
<keyword evidence="6" id="KW-0217">Developmental protein</keyword>
<dbReference type="PANTHER" id="PTHR13236:SF0">
    <property type="entry name" value="CYTOPLASMIC DYNEIN 2 LIGHT INTERMEDIATE CHAIN 1"/>
    <property type="match status" value="1"/>
</dbReference>
<keyword evidence="8" id="KW-0493">Microtubule</keyword>
<dbReference type="GO" id="GO:0005930">
    <property type="term" value="C:axoneme"/>
    <property type="evidence" value="ECO:0007669"/>
    <property type="project" value="UniProtKB-SubCell"/>
</dbReference>
<keyword evidence="7" id="KW-0963">Cytoplasm</keyword>
<dbReference type="Proteomes" id="UP000235965">
    <property type="component" value="Unassembled WGS sequence"/>
</dbReference>
<comment type="caution">
    <text evidence="16">The sequence shown here is derived from an EMBL/GenBank/DDBJ whole genome shotgun (WGS) entry which is preliminary data.</text>
</comment>
<keyword evidence="9" id="KW-0970">Cilium biogenesis/degradation</keyword>
<dbReference type="EMBL" id="NEVH01024940">
    <property type="protein sequence ID" value="PNF16789.1"/>
    <property type="molecule type" value="Genomic_DNA"/>
</dbReference>
<evidence type="ECO:0000256" key="1">
    <source>
        <dbReference type="ARBA" id="ARBA00004120"/>
    </source>
</evidence>
<keyword evidence="11" id="KW-0969">Cilium</keyword>
<dbReference type="GO" id="GO:0045504">
    <property type="term" value="F:dynein heavy chain binding"/>
    <property type="evidence" value="ECO:0007669"/>
    <property type="project" value="TreeGrafter"/>
</dbReference>
<dbReference type="FunCoup" id="A0A2J7PKF0">
    <property type="interactions" value="56"/>
</dbReference>
<dbReference type="InterPro" id="IPR022780">
    <property type="entry name" value="Dynein_light_int_chain"/>
</dbReference>
<keyword evidence="12" id="KW-0505">Motor protein</keyword>
<evidence type="ECO:0000256" key="8">
    <source>
        <dbReference type="ARBA" id="ARBA00022701"/>
    </source>
</evidence>
<feature type="compositionally biased region" description="Basic and acidic residues" evidence="15">
    <location>
        <begin position="305"/>
        <end position="317"/>
    </location>
</feature>
<evidence type="ECO:0000256" key="2">
    <source>
        <dbReference type="ARBA" id="ARBA00004300"/>
    </source>
</evidence>
<protein>
    <recommendedName>
        <fullName evidence="5">Cytoplasmic dynein 2 light intermediate chain 1</fullName>
    </recommendedName>
</protein>
<keyword evidence="14" id="KW-0966">Cell projection</keyword>
<evidence type="ECO:0000256" key="6">
    <source>
        <dbReference type="ARBA" id="ARBA00022473"/>
    </source>
</evidence>
<dbReference type="GO" id="GO:0036064">
    <property type="term" value="C:ciliary basal body"/>
    <property type="evidence" value="ECO:0007669"/>
    <property type="project" value="TreeGrafter"/>
</dbReference>
<comment type="similarity">
    <text evidence="4">Belongs to the dynein light intermediate chain family.</text>
</comment>
<comment type="subcellular location">
    <subcellularLocation>
        <location evidence="3">Cytoplasm</location>
        <location evidence="3">Cytoskeleton</location>
        <location evidence="3">Cilium axoneme</location>
    </subcellularLocation>
    <subcellularLocation>
        <location evidence="1">Cytoplasm</location>
        <location evidence="1">Cytoskeleton</location>
        <location evidence="1">Cilium basal body</location>
    </subcellularLocation>
    <subcellularLocation>
        <location evidence="2">Cytoplasm</location>
        <location evidence="2">Cytoskeleton</location>
        <location evidence="2">Microtubule organizing center</location>
        <location evidence="2">Centrosome</location>
    </subcellularLocation>
</comment>
<gene>
    <name evidence="16" type="ORF">B7P43_G00862</name>
</gene>
<dbReference type="AlphaFoldDB" id="A0A2J7PKF0"/>
<organism evidence="16 17">
    <name type="scientific">Cryptotermes secundus</name>
    <dbReference type="NCBI Taxonomy" id="105785"/>
    <lineage>
        <taxon>Eukaryota</taxon>
        <taxon>Metazoa</taxon>
        <taxon>Ecdysozoa</taxon>
        <taxon>Arthropoda</taxon>
        <taxon>Hexapoda</taxon>
        <taxon>Insecta</taxon>
        <taxon>Pterygota</taxon>
        <taxon>Neoptera</taxon>
        <taxon>Polyneoptera</taxon>
        <taxon>Dictyoptera</taxon>
        <taxon>Blattodea</taxon>
        <taxon>Blattoidea</taxon>
        <taxon>Termitoidae</taxon>
        <taxon>Kalotermitidae</taxon>
        <taxon>Cryptotermitinae</taxon>
        <taxon>Cryptotermes</taxon>
    </lineage>
</organism>
<dbReference type="GO" id="GO:0005868">
    <property type="term" value="C:cytoplasmic dynein complex"/>
    <property type="evidence" value="ECO:0007669"/>
    <property type="project" value="InterPro"/>
</dbReference>
<evidence type="ECO:0000256" key="13">
    <source>
        <dbReference type="ARBA" id="ARBA00023212"/>
    </source>
</evidence>
<dbReference type="SUPFAM" id="SSF52540">
    <property type="entry name" value="P-loop containing nucleoside triphosphate hydrolases"/>
    <property type="match status" value="1"/>
</dbReference>
<dbReference type="InterPro" id="IPR027417">
    <property type="entry name" value="P-loop_NTPase"/>
</dbReference>
<dbReference type="InParanoid" id="A0A2J7PKF0"/>
<sequence length="357" mass="39900">MPVGKDSLLDIAIKINNEQQDIKPSSGSQPKERTILILGSKGVRKTSLIHRFLDRNEGAKQTLALEYTFGRRAGKSMVKDVCHIWELGGGTLYPTLLSAPLAAASHDLSHLTVVLMLDLSAPQQLWFTLETLVQKLHMALRQQASVLSGRNAGEFIEKLQEAAWKRVGKDNEDKEYMDPFPVSFVILGGKYDIFQDFDSEKKKVVCRCLRYVAHTLGATLQFYSLKDSGLVKKAKDLLNHHGFGGPPVKSISQDYNKPLLIPAGSDSMQQIGGLGASRTGTISKGPGAAIDRWKHTFTTHFPQETSEKSVMPDDPAKDLNFQEPIIDSLRAQKDDELERYRQVAERRRHFKNDTDDI</sequence>
<name>A0A2J7PKF0_9NEOP</name>
<evidence type="ECO:0000313" key="16">
    <source>
        <dbReference type="EMBL" id="PNF16789.1"/>
    </source>
</evidence>
<evidence type="ECO:0000256" key="15">
    <source>
        <dbReference type="SAM" id="MobiDB-lite"/>
    </source>
</evidence>
<evidence type="ECO:0000256" key="9">
    <source>
        <dbReference type="ARBA" id="ARBA00022794"/>
    </source>
</evidence>
<proteinExistence type="inferred from homology"/>
<dbReference type="GO" id="GO:0035721">
    <property type="term" value="P:intraciliary retrograde transport"/>
    <property type="evidence" value="ECO:0007669"/>
    <property type="project" value="InterPro"/>
</dbReference>
<dbReference type="InterPro" id="IPR040045">
    <property type="entry name" value="DYNC2LI1"/>
</dbReference>
<evidence type="ECO:0000256" key="10">
    <source>
        <dbReference type="ARBA" id="ARBA00023017"/>
    </source>
</evidence>
<keyword evidence="13" id="KW-0206">Cytoskeleton</keyword>
<keyword evidence="17" id="KW-1185">Reference proteome</keyword>
<evidence type="ECO:0000313" key="17">
    <source>
        <dbReference type="Proteomes" id="UP000235965"/>
    </source>
</evidence>
<evidence type="ECO:0000256" key="4">
    <source>
        <dbReference type="ARBA" id="ARBA00006831"/>
    </source>
</evidence>
<evidence type="ECO:0000256" key="3">
    <source>
        <dbReference type="ARBA" id="ARBA00004430"/>
    </source>
</evidence>